<sequence length="99" mass="10876">MPNTALWMFIVSNLLVFVLGSALTVLSYRAQRRLERENLRYTTLGFGLITASIVTEALYAPGIGGGDWLTTGHLLMLYTMESLLIAAGLACIAYSLLKY</sequence>
<dbReference type="Pfam" id="PF24365">
    <property type="entry name" value="DUF7521"/>
    <property type="match status" value="1"/>
</dbReference>
<organism evidence="2 3">
    <name type="scientific">Halorubrum alkaliphilum</name>
    <dbReference type="NCBI Taxonomy" id="261290"/>
    <lineage>
        <taxon>Archaea</taxon>
        <taxon>Methanobacteriati</taxon>
        <taxon>Methanobacteriota</taxon>
        <taxon>Stenosarchaea group</taxon>
        <taxon>Halobacteria</taxon>
        <taxon>Halobacteriales</taxon>
        <taxon>Haloferacaceae</taxon>
        <taxon>Halorubrum</taxon>
    </lineage>
</organism>
<dbReference type="RefSeq" id="WP_209484289.1">
    <property type="nucleotide sequence ID" value="NZ_JAGGKQ010000006.1"/>
</dbReference>
<dbReference type="Proteomes" id="UP000823588">
    <property type="component" value="Unassembled WGS sequence"/>
</dbReference>
<keyword evidence="3" id="KW-1185">Reference proteome</keyword>
<comment type="caution">
    <text evidence="2">The sequence shown here is derived from an EMBL/GenBank/DDBJ whole genome shotgun (WGS) entry which is preliminary data.</text>
</comment>
<feature type="transmembrane region" description="Helical" evidence="1">
    <location>
        <begin position="6"/>
        <end position="29"/>
    </location>
</feature>
<dbReference type="EMBL" id="JAGGKQ010000006">
    <property type="protein sequence ID" value="MBP1922289.1"/>
    <property type="molecule type" value="Genomic_DNA"/>
</dbReference>
<gene>
    <name evidence="2" type="ORF">J2751_001295</name>
</gene>
<name>A0A8T4GEX3_9EURY</name>
<dbReference type="InterPro" id="IPR055943">
    <property type="entry name" value="DUF7521"/>
</dbReference>
<evidence type="ECO:0000313" key="3">
    <source>
        <dbReference type="Proteomes" id="UP000823588"/>
    </source>
</evidence>
<keyword evidence="1" id="KW-0472">Membrane</keyword>
<feature type="transmembrane region" description="Helical" evidence="1">
    <location>
        <begin position="75"/>
        <end position="97"/>
    </location>
</feature>
<dbReference type="AlphaFoldDB" id="A0A8T4GEX3"/>
<protein>
    <submittedName>
        <fullName evidence="2">Uncharacterized protein</fullName>
    </submittedName>
</protein>
<keyword evidence="1" id="KW-0812">Transmembrane</keyword>
<dbReference type="OrthoDB" id="297458at2157"/>
<accession>A0A8T4GEX3</accession>
<keyword evidence="1" id="KW-1133">Transmembrane helix</keyword>
<reference evidence="2" key="1">
    <citation type="submission" date="2021-03" db="EMBL/GenBank/DDBJ databases">
        <title>Genomic Encyclopedia of Type Strains, Phase IV (KMG-IV): sequencing the most valuable type-strain genomes for metagenomic binning, comparative biology and taxonomic classification.</title>
        <authorList>
            <person name="Goeker M."/>
        </authorList>
    </citation>
    <scope>NUCLEOTIDE SEQUENCE</scope>
    <source>
        <strain evidence="2">DSM 23564</strain>
    </source>
</reference>
<proteinExistence type="predicted"/>
<evidence type="ECO:0000256" key="1">
    <source>
        <dbReference type="SAM" id="Phobius"/>
    </source>
</evidence>
<feature type="transmembrane region" description="Helical" evidence="1">
    <location>
        <begin position="41"/>
        <end position="63"/>
    </location>
</feature>
<evidence type="ECO:0000313" key="2">
    <source>
        <dbReference type="EMBL" id="MBP1922289.1"/>
    </source>
</evidence>